<comment type="caution">
    <text evidence="1">The sequence shown here is derived from an EMBL/GenBank/DDBJ whole genome shotgun (WGS) entry which is preliminary data.</text>
</comment>
<dbReference type="EMBL" id="JAMQAW010000025">
    <property type="protein sequence ID" value="MCM2390614.1"/>
    <property type="molecule type" value="Genomic_DNA"/>
</dbReference>
<gene>
    <name evidence="1" type="ORF">NBG84_20320</name>
</gene>
<evidence type="ECO:0000313" key="2">
    <source>
        <dbReference type="Proteomes" id="UP001431429"/>
    </source>
</evidence>
<name>A0ABT0UQ81_9ACTN</name>
<evidence type="ECO:0000313" key="1">
    <source>
        <dbReference type="EMBL" id="MCM2390614.1"/>
    </source>
</evidence>
<dbReference type="Proteomes" id="UP001431429">
    <property type="component" value="Unassembled WGS sequence"/>
</dbReference>
<keyword evidence="2" id="KW-1185">Reference proteome</keyword>
<accession>A0ABT0UQ81</accession>
<dbReference type="RefSeq" id="WP_250920948.1">
    <property type="nucleotide sequence ID" value="NZ_JAMQAW010000025.1"/>
</dbReference>
<organism evidence="1 2">
    <name type="scientific">Streptomyces albipurpureus</name>
    <dbReference type="NCBI Taxonomy" id="2897419"/>
    <lineage>
        <taxon>Bacteria</taxon>
        <taxon>Bacillati</taxon>
        <taxon>Actinomycetota</taxon>
        <taxon>Actinomycetes</taxon>
        <taxon>Kitasatosporales</taxon>
        <taxon>Streptomycetaceae</taxon>
        <taxon>Streptomyces</taxon>
    </lineage>
</organism>
<protein>
    <submittedName>
        <fullName evidence="1">Uncharacterized protein</fullName>
    </submittedName>
</protein>
<proteinExistence type="predicted"/>
<sequence length="159" mass="16819">MSRTVPVSFGDRLFWAYDVGLGVLFAEAVRIAEKSPGESRPPWWGGLVRQLRVHAVVGASLAVALDELSVEERGAVLGWVADAGAALTARGGVSLAEVSRWNVLDGESIHLRGARHVAPGPLVELGQAMSDLVDNALPPAPEGRYWTFGTPDGRVIQGG</sequence>
<reference evidence="1" key="1">
    <citation type="submission" date="2022-06" db="EMBL/GenBank/DDBJ databases">
        <title>Genome public.</title>
        <authorList>
            <person name="Sun Q."/>
        </authorList>
    </citation>
    <scope>NUCLEOTIDE SEQUENCE</scope>
    <source>
        <strain evidence="1">CWNU-1</strain>
    </source>
</reference>